<dbReference type="GO" id="GO:0005506">
    <property type="term" value="F:iron ion binding"/>
    <property type="evidence" value="ECO:0007669"/>
    <property type="project" value="InterPro"/>
</dbReference>
<evidence type="ECO:0000313" key="12">
    <source>
        <dbReference type="Proteomes" id="UP001369815"/>
    </source>
</evidence>
<dbReference type="PROSITE" id="PS00086">
    <property type="entry name" value="CYTOCHROME_P450"/>
    <property type="match status" value="1"/>
</dbReference>
<gene>
    <name evidence="11" type="ORF">Daesc_008221</name>
</gene>
<keyword evidence="5 9" id="KW-0560">Oxidoreductase</keyword>
<accession>A0AAX6MB40</accession>
<feature type="transmembrane region" description="Helical" evidence="10">
    <location>
        <begin position="20"/>
        <end position="38"/>
    </location>
</feature>
<dbReference type="InterPro" id="IPR036396">
    <property type="entry name" value="Cyt_P450_sf"/>
</dbReference>
<evidence type="ECO:0000256" key="9">
    <source>
        <dbReference type="RuleBase" id="RU000461"/>
    </source>
</evidence>
<sequence length="509" mass="58057">MAGFLQQIGGELKQYEISHLILIAVFLCIAYPCIRAIYNLYFHPLRHIPGPPLWIAFPVTRTIGMVRGVAEYQVREAHVKYGEVVRVAPNAISFINPQAWKDIYGHGHAELPKHYPKGINMDPKKIISSNAADHFRFRRAMLPAFSDKALAQQEPLIRVYVDLLVERLREVSETGRPTDMVRWYNFTTFDLIADLAYGTPLQGLAEGKSNAWLDNISKLMKHMPVLVLVGTAPLLGLILRLVAGSKVRNAQANHMALVTKLAHDRIYHRKQADRGDFMDYFMRSRGQPHELSDAELIANSDLLMVAGSETTATLLSGATYWMLKTPHALKKATEEVRNAFKSGDEITFHEVRNRLPYMAVCLEEALRLFPPVPLGLSRSVPKGPPVQIVGLEIPEKTTVSVHHMSAYHSELNFHRAQEFIPERWLPESTTNPASPFYNDRRDAHRPFSFGPRDCIGRNLAIHEMHLIMAKVLWNFDLTLDEKCRDWHNQKIFGLWEKPPLEVLVKQREF</sequence>
<evidence type="ECO:0000256" key="5">
    <source>
        <dbReference type="ARBA" id="ARBA00023002"/>
    </source>
</evidence>
<keyword evidence="10" id="KW-0812">Transmembrane</keyword>
<dbReference type="GO" id="GO:0020037">
    <property type="term" value="F:heme binding"/>
    <property type="evidence" value="ECO:0007669"/>
    <property type="project" value="InterPro"/>
</dbReference>
<comment type="cofactor">
    <cofactor evidence="1 8">
        <name>heme</name>
        <dbReference type="ChEBI" id="CHEBI:30413"/>
    </cofactor>
</comment>
<keyword evidence="3 8" id="KW-0349">Heme</keyword>
<comment type="caution">
    <text evidence="11">The sequence shown here is derived from an EMBL/GenBank/DDBJ whole genome shotgun (WGS) entry which is preliminary data.</text>
</comment>
<dbReference type="SUPFAM" id="SSF48264">
    <property type="entry name" value="Cytochrome P450"/>
    <property type="match status" value="1"/>
</dbReference>
<dbReference type="InterPro" id="IPR017972">
    <property type="entry name" value="Cyt_P450_CS"/>
</dbReference>
<keyword evidence="10" id="KW-0472">Membrane</keyword>
<reference evidence="11 12" key="1">
    <citation type="journal article" date="2024" name="Front Chem Biol">
        <title>Unveiling the potential of Daldinia eschscholtzii MFLUCC 19-0629 through bioactivity and bioinformatics studies for enhanced sustainable agriculture production.</title>
        <authorList>
            <person name="Brooks S."/>
            <person name="Weaver J.A."/>
            <person name="Klomchit A."/>
            <person name="Alharthi S.A."/>
            <person name="Onlamun T."/>
            <person name="Nurani R."/>
            <person name="Vong T.K."/>
            <person name="Alberti F."/>
            <person name="Greco C."/>
        </authorList>
    </citation>
    <scope>NUCLEOTIDE SEQUENCE [LARGE SCALE GENOMIC DNA]</scope>
    <source>
        <strain evidence="11">MFLUCC 19-0629</strain>
    </source>
</reference>
<dbReference type="PANTHER" id="PTHR24305">
    <property type="entry name" value="CYTOCHROME P450"/>
    <property type="match status" value="1"/>
</dbReference>
<dbReference type="AlphaFoldDB" id="A0AAX6MB40"/>
<keyword evidence="10" id="KW-1133">Transmembrane helix</keyword>
<evidence type="ECO:0000256" key="4">
    <source>
        <dbReference type="ARBA" id="ARBA00022723"/>
    </source>
</evidence>
<keyword evidence="12" id="KW-1185">Reference proteome</keyword>
<comment type="similarity">
    <text evidence="2 9">Belongs to the cytochrome P450 family.</text>
</comment>
<dbReference type="GO" id="GO:0004497">
    <property type="term" value="F:monooxygenase activity"/>
    <property type="evidence" value="ECO:0007669"/>
    <property type="project" value="UniProtKB-KW"/>
</dbReference>
<dbReference type="PANTHER" id="PTHR24305:SF230">
    <property type="entry name" value="P450, PUTATIVE (EUROFUNG)-RELATED"/>
    <property type="match status" value="1"/>
</dbReference>
<feature type="binding site" description="axial binding residue" evidence="8">
    <location>
        <position position="454"/>
    </location>
    <ligand>
        <name>heme</name>
        <dbReference type="ChEBI" id="CHEBI:30413"/>
    </ligand>
    <ligandPart>
        <name>Fe</name>
        <dbReference type="ChEBI" id="CHEBI:18248"/>
    </ligandPart>
</feature>
<evidence type="ECO:0000313" key="11">
    <source>
        <dbReference type="EMBL" id="KAK6949898.1"/>
    </source>
</evidence>
<evidence type="ECO:0000256" key="10">
    <source>
        <dbReference type="SAM" id="Phobius"/>
    </source>
</evidence>
<evidence type="ECO:0000256" key="7">
    <source>
        <dbReference type="ARBA" id="ARBA00023033"/>
    </source>
</evidence>
<evidence type="ECO:0000256" key="6">
    <source>
        <dbReference type="ARBA" id="ARBA00023004"/>
    </source>
</evidence>
<protein>
    <recommendedName>
        <fullName evidence="13">Cytochrome P450 monooxygenase</fullName>
    </recommendedName>
</protein>
<keyword evidence="6 8" id="KW-0408">Iron</keyword>
<dbReference type="PRINTS" id="PR00463">
    <property type="entry name" value="EP450I"/>
</dbReference>
<dbReference type="InterPro" id="IPR001128">
    <property type="entry name" value="Cyt_P450"/>
</dbReference>
<dbReference type="Proteomes" id="UP001369815">
    <property type="component" value="Unassembled WGS sequence"/>
</dbReference>
<dbReference type="Gene3D" id="1.10.630.10">
    <property type="entry name" value="Cytochrome P450"/>
    <property type="match status" value="1"/>
</dbReference>
<dbReference type="EMBL" id="JBANMG010000008">
    <property type="protein sequence ID" value="KAK6949898.1"/>
    <property type="molecule type" value="Genomic_DNA"/>
</dbReference>
<keyword evidence="4 8" id="KW-0479">Metal-binding</keyword>
<keyword evidence="7 9" id="KW-0503">Monooxygenase</keyword>
<evidence type="ECO:0000256" key="1">
    <source>
        <dbReference type="ARBA" id="ARBA00001971"/>
    </source>
</evidence>
<evidence type="ECO:0000256" key="8">
    <source>
        <dbReference type="PIRSR" id="PIRSR602401-1"/>
    </source>
</evidence>
<evidence type="ECO:0000256" key="3">
    <source>
        <dbReference type="ARBA" id="ARBA00022617"/>
    </source>
</evidence>
<proteinExistence type="inferred from homology"/>
<dbReference type="InterPro" id="IPR050121">
    <property type="entry name" value="Cytochrome_P450_monoxygenase"/>
</dbReference>
<evidence type="ECO:0008006" key="13">
    <source>
        <dbReference type="Google" id="ProtNLM"/>
    </source>
</evidence>
<evidence type="ECO:0000256" key="2">
    <source>
        <dbReference type="ARBA" id="ARBA00010617"/>
    </source>
</evidence>
<name>A0AAX6MB40_9PEZI</name>
<dbReference type="CDD" id="cd11058">
    <property type="entry name" value="CYP60B-like"/>
    <property type="match status" value="1"/>
</dbReference>
<dbReference type="PRINTS" id="PR00385">
    <property type="entry name" value="P450"/>
</dbReference>
<dbReference type="InterPro" id="IPR002401">
    <property type="entry name" value="Cyt_P450_E_grp-I"/>
</dbReference>
<organism evidence="11 12">
    <name type="scientific">Daldinia eschscholtzii</name>
    <dbReference type="NCBI Taxonomy" id="292717"/>
    <lineage>
        <taxon>Eukaryota</taxon>
        <taxon>Fungi</taxon>
        <taxon>Dikarya</taxon>
        <taxon>Ascomycota</taxon>
        <taxon>Pezizomycotina</taxon>
        <taxon>Sordariomycetes</taxon>
        <taxon>Xylariomycetidae</taxon>
        <taxon>Xylariales</taxon>
        <taxon>Hypoxylaceae</taxon>
        <taxon>Daldinia</taxon>
    </lineage>
</organism>
<dbReference type="GO" id="GO:0016705">
    <property type="term" value="F:oxidoreductase activity, acting on paired donors, with incorporation or reduction of molecular oxygen"/>
    <property type="evidence" value="ECO:0007669"/>
    <property type="project" value="InterPro"/>
</dbReference>
<dbReference type="Pfam" id="PF00067">
    <property type="entry name" value="p450"/>
    <property type="match status" value="1"/>
</dbReference>